<dbReference type="PROSITE" id="PS50011">
    <property type="entry name" value="PROTEIN_KINASE_DOM"/>
    <property type="match status" value="1"/>
</dbReference>
<dbReference type="GO" id="GO:0005524">
    <property type="term" value="F:ATP binding"/>
    <property type="evidence" value="ECO:0007669"/>
    <property type="project" value="InterPro"/>
</dbReference>
<dbReference type="PANTHER" id="PTHR44167:SF30">
    <property type="entry name" value="PHOSPHORYLASE KINASE"/>
    <property type="match status" value="1"/>
</dbReference>
<evidence type="ECO:0000313" key="3">
    <source>
        <dbReference type="Proteomes" id="UP000077266"/>
    </source>
</evidence>
<keyword evidence="3" id="KW-1185">Reference proteome</keyword>
<accession>A0A166B5H7</accession>
<proteinExistence type="predicted"/>
<dbReference type="InterPro" id="IPR000719">
    <property type="entry name" value="Prot_kinase_dom"/>
</dbReference>
<name>A0A166B5H7_EXIGL</name>
<dbReference type="GO" id="GO:0005634">
    <property type="term" value="C:nucleus"/>
    <property type="evidence" value="ECO:0007669"/>
    <property type="project" value="TreeGrafter"/>
</dbReference>
<dbReference type="SMART" id="SM00220">
    <property type="entry name" value="S_TKc"/>
    <property type="match status" value="1"/>
</dbReference>
<dbReference type="Gene3D" id="1.10.510.10">
    <property type="entry name" value="Transferase(Phosphotransferase) domain 1"/>
    <property type="match status" value="1"/>
</dbReference>
<reference evidence="2 3" key="1">
    <citation type="journal article" date="2016" name="Mol. Biol. Evol.">
        <title>Comparative Genomics of Early-Diverging Mushroom-Forming Fungi Provides Insights into the Origins of Lignocellulose Decay Capabilities.</title>
        <authorList>
            <person name="Nagy L.G."/>
            <person name="Riley R."/>
            <person name="Tritt A."/>
            <person name="Adam C."/>
            <person name="Daum C."/>
            <person name="Floudas D."/>
            <person name="Sun H."/>
            <person name="Yadav J.S."/>
            <person name="Pangilinan J."/>
            <person name="Larsson K.H."/>
            <person name="Matsuura K."/>
            <person name="Barry K."/>
            <person name="Labutti K."/>
            <person name="Kuo R."/>
            <person name="Ohm R.A."/>
            <person name="Bhattacharya S.S."/>
            <person name="Shirouzu T."/>
            <person name="Yoshinaga Y."/>
            <person name="Martin F.M."/>
            <person name="Grigoriev I.V."/>
            <person name="Hibbett D.S."/>
        </authorList>
    </citation>
    <scope>NUCLEOTIDE SEQUENCE [LARGE SCALE GENOMIC DNA]</scope>
    <source>
        <strain evidence="2 3">HHB12029</strain>
    </source>
</reference>
<dbReference type="GO" id="GO:0044773">
    <property type="term" value="P:mitotic DNA damage checkpoint signaling"/>
    <property type="evidence" value="ECO:0007669"/>
    <property type="project" value="TreeGrafter"/>
</dbReference>
<organism evidence="2 3">
    <name type="scientific">Exidia glandulosa HHB12029</name>
    <dbReference type="NCBI Taxonomy" id="1314781"/>
    <lineage>
        <taxon>Eukaryota</taxon>
        <taxon>Fungi</taxon>
        <taxon>Dikarya</taxon>
        <taxon>Basidiomycota</taxon>
        <taxon>Agaricomycotina</taxon>
        <taxon>Agaricomycetes</taxon>
        <taxon>Auriculariales</taxon>
        <taxon>Exidiaceae</taxon>
        <taxon>Exidia</taxon>
    </lineage>
</organism>
<evidence type="ECO:0000259" key="1">
    <source>
        <dbReference type="PROSITE" id="PS50011"/>
    </source>
</evidence>
<gene>
    <name evidence="2" type="ORF">EXIGLDRAFT_763904</name>
</gene>
<dbReference type="SUPFAM" id="SSF56112">
    <property type="entry name" value="Protein kinase-like (PK-like)"/>
    <property type="match status" value="1"/>
</dbReference>
<dbReference type="AlphaFoldDB" id="A0A166B5H7"/>
<dbReference type="PANTHER" id="PTHR44167">
    <property type="entry name" value="OVARIAN-SPECIFIC SERINE/THREONINE-PROTEIN KINASE LOK-RELATED"/>
    <property type="match status" value="1"/>
</dbReference>
<evidence type="ECO:0000313" key="2">
    <source>
        <dbReference type="EMBL" id="KZV98039.1"/>
    </source>
</evidence>
<keyword evidence="2" id="KW-0808">Transferase</keyword>
<dbReference type="EMBL" id="KV425923">
    <property type="protein sequence ID" value="KZV98039.1"/>
    <property type="molecule type" value="Genomic_DNA"/>
</dbReference>
<dbReference type="InterPro" id="IPR011009">
    <property type="entry name" value="Kinase-like_dom_sf"/>
</dbReference>
<dbReference type="OrthoDB" id="4062651at2759"/>
<dbReference type="Proteomes" id="UP000077266">
    <property type="component" value="Unassembled WGS sequence"/>
</dbReference>
<protein>
    <submittedName>
        <fullName evidence="2">Kinase-like protein</fullName>
    </submittedName>
</protein>
<dbReference type="STRING" id="1314781.A0A166B5H7"/>
<dbReference type="Pfam" id="PF00069">
    <property type="entry name" value="Pkinase"/>
    <property type="match status" value="1"/>
</dbReference>
<sequence>MLQQDYLLSLDALLAHLERISPDLLSESARRSLERLARGIPGDLLPVQVELFFYGALALHDQQRVDDTLAASASPHGLKKHEIFWTSLYPFLRQAGYSLRRRYAPGWRHQGPPQMEGGPSFRKHFPEAQPLDTLSFRAMPADCMRTGEKIVFKVLHTRRGHPNAEEINILRFFNEEPRRSHPHNVCVPVYDYIRVPNTESSTDPEISLAIMPSLRPSGLLGVCLIYGFALHVIKQSFEGVAFLHSLGIAHRDICPSNIMLSPNGPPFRVYFIDFGLASHFNPLSLPQRVTWTGGQTELPEVPYISALDRQPVDRSIRYDPFAADIYALYDAYLLKLTAPCFDDLGDRMTAADPANRPDADECVQLFKLACKQVTWRRLYRQTLTFTIVYRSDGWKAAAQNRVQTARAMCWYFLFGRTL</sequence>
<dbReference type="InParanoid" id="A0A166B5H7"/>
<feature type="domain" description="Protein kinase" evidence="1">
    <location>
        <begin position="125"/>
        <end position="418"/>
    </location>
</feature>
<dbReference type="GO" id="GO:0004674">
    <property type="term" value="F:protein serine/threonine kinase activity"/>
    <property type="evidence" value="ECO:0007669"/>
    <property type="project" value="TreeGrafter"/>
</dbReference>
<keyword evidence="2" id="KW-0418">Kinase</keyword>
<dbReference type="CDD" id="cd00180">
    <property type="entry name" value="PKc"/>
    <property type="match status" value="1"/>
</dbReference>